<evidence type="ECO:0000313" key="2">
    <source>
        <dbReference type="Proteomes" id="UP001215598"/>
    </source>
</evidence>
<keyword evidence="2" id="KW-1185">Reference proteome</keyword>
<evidence type="ECO:0000313" key="1">
    <source>
        <dbReference type="EMBL" id="KAJ7716454.1"/>
    </source>
</evidence>
<organism evidence="1 2">
    <name type="scientific">Mycena metata</name>
    <dbReference type="NCBI Taxonomy" id="1033252"/>
    <lineage>
        <taxon>Eukaryota</taxon>
        <taxon>Fungi</taxon>
        <taxon>Dikarya</taxon>
        <taxon>Basidiomycota</taxon>
        <taxon>Agaricomycotina</taxon>
        <taxon>Agaricomycetes</taxon>
        <taxon>Agaricomycetidae</taxon>
        <taxon>Agaricales</taxon>
        <taxon>Marasmiineae</taxon>
        <taxon>Mycenaceae</taxon>
        <taxon>Mycena</taxon>
    </lineage>
</organism>
<dbReference type="Proteomes" id="UP001215598">
    <property type="component" value="Unassembled WGS sequence"/>
</dbReference>
<proteinExistence type="predicted"/>
<dbReference type="EMBL" id="JARKIB010000291">
    <property type="protein sequence ID" value="KAJ7716454.1"/>
    <property type="molecule type" value="Genomic_DNA"/>
</dbReference>
<gene>
    <name evidence="1" type="ORF">B0H16DRAFT_1339058</name>
</gene>
<name>A0AAD7HB56_9AGAR</name>
<sequence>FGVLKHQWTILTRAPHYDMVAQAKIPSALVALRNFILDHDETDLERWIGNPDALDNLMGLHRDDEIDFGRLAGSLNTSAAEKHRAETTRDQIAHAMWQGYQQYLEERMDIDQDNYDDLQPAELD</sequence>
<feature type="non-terminal residue" evidence="1">
    <location>
        <position position="1"/>
    </location>
</feature>
<comment type="caution">
    <text evidence="1">The sequence shown here is derived from an EMBL/GenBank/DDBJ whole genome shotgun (WGS) entry which is preliminary data.</text>
</comment>
<protein>
    <submittedName>
        <fullName evidence="1">Uncharacterized protein</fullName>
    </submittedName>
</protein>
<accession>A0AAD7HB56</accession>
<reference evidence="1" key="1">
    <citation type="submission" date="2023-03" db="EMBL/GenBank/DDBJ databases">
        <title>Massive genome expansion in bonnet fungi (Mycena s.s.) driven by repeated elements and novel gene families across ecological guilds.</title>
        <authorList>
            <consortium name="Lawrence Berkeley National Laboratory"/>
            <person name="Harder C.B."/>
            <person name="Miyauchi S."/>
            <person name="Viragh M."/>
            <person name="Kuo A."/>
            <person name="Thoen E."/>
            <person name="Andreopoulos B."/>
            <person name="Lu D."/>
            <person name="Skrede I."/>
            <person name="Drula E."/>
            <person name="Henrissat B."/>
            <person name="Morin E."/>
            <person name="Kohler A."/>
            <person name="Barry K."/>
            <person name="LaButti K."/>
            <person name="Morin E."/>
            <person name="Salamov A."/>
            <person name="Lipzen A."/>
            <person name="Mereny Z."/>
            <person name="Hegedus B."/>
            <person name="Baldrian P."/>
            <person name="Stursova M."/>
            <person name="Weitz H."/>
            <person name="Taylor A."/>
            <person name="Grigoriev I.V."/>
            <person name="Nagy L.G."/>
            <person name="Martin F."/>
            <person name="Kauserud H."/>
        </authorList>
    </citation>
    <scope>NUCLEOTIDE SEQUENCE</scope>
    <source>
        <strain evidence="1">CBHHK182m</strain>
    </source>
</reference>
<dbReference type="AlphaFoldDB" id="A0AAD7HB56"/>